<feature type="transmembrane region" description="Helical" evidence="4">
    <location>
        <begin position="26"/>
        <end position="48"/>
    </location>
</feature>
<dbReference type="Proteomes" id="UP001380365">
    <property type="component" value="Unassembled WGS sequence"/>
</dbReference>
<dbReference type="EMBL" id="JBBGZA010000001">
    <property type="protein sequence ID" value="MEJ5094683.1"/>
    <property type="molecule type" value="Genomic_DNA"/>
</dbReference>
<organism evidence="5 6">
    <name type="scientific">Sphingomonas molluscorum</name>
    <dbReference type="NCBI Taxonomy" id="418184"/>
    <lineage>
        <taxon>Bacteria</taxon>
        <taxon>Pseudomonadati</taxon>
        <taxon>Pseudomonadota</taxon>
        <taxon>Alphaproteobacteria</taxon>
        <taxon>Sphingomonadales</taxon>
        <taxon>Sphingomonadaceae</taxon>
        <taxon>Sphingomonas</taxon>
    </lineage>
</organism>
<gene>
    <name evidence="5" type="ORF">WH159_09040</name>
</gene>
<feature type="transmembrane region" description="Helical" evidence="4">
    <location>
        <begin position="299"/>
        <end position="321"/>
    </location>
</feature>
<evidence type="ECO:0000313" key="5">
    <source>
        <dbReference type="EMBL" id="MEJ5094683.1"/>
    </source>
</evidence>
<feature type="transmembrane region" description="Helical" evidence="4">
    <location>
        <begin position="154"/>
        <end position="172"/>
    </location>
</feature>
<comment type="caution">
    <text evidence="5">The sequence shown here is derived from an EMBL/GenBank/DDBJ whole genome shotgun (WGS) entry which is preliminary data.</text>
</comment>
<dbReference type="Pfam" id="PF07690">
    <property type="entry name" value="MFS_1"/>
    <property type="match status" value="1"/>
</dbReference>
<keyword evidence="1 4" id="KW-0812">Transmembrane</keyword>
<evidence type="ECO:0000256" key="1">
    <source>
        <dbReference type="ARBA" id="ARBA00022692"/>
    </source>
</evidence>
<dbReference type="PANTHER" id="PTHR23526">
    <property type="entry name" value="INTEGRAL MEMBRANE TRANSPORT PROTEIN-RELATED"/>
    <property type="match status" value="1"/>
</dbReference>
<feature type="transmembrane region" description="Helical" evidence="4">
    <location>
        <begin position="267"/>
        <end position="287"/>
    </location>
</feature>
<dbReference type="Gene3D" id="1.20.1250.20">
    <property type="entry name" value="MFS general substrate transporter like domains"/>
    <property type="match status" value="1"/>
</dbReference>
<evidence type="ECO:0000256" key="2">
    <source>
        <dbReference type="ARBA" id="ARBA00022989"/>
    </source>
</evidence>
<proteinExistence type="predicted"/>
<name>A0ABU8Q4V4_9SPHN</name>
<dbReference type="PANTHER" id="PTHR23526:SF2">
    <property type="entry name" value="MAJOR FACILITATOR SUPERFAMILY (MFS) PROFILE DOMAIN-CONTAINING PROTEIN"/>
    <property type="match status" value="1"/>
</dbReference>
<feature type="transmembrane region" description="Helical" evidence="4">
    <location>
        <begin position="411"/>
        <end position="433"/>
    </location>
</feature>
<feature type="transmembrane region" description="Helical" evidence="4">
    <location>
        <begin position="54"/>
        <end position="76"/>
    </location>
</feature>
<dbReference type="SUPFAM" id="SSF103473">
    <property type="entry name" value="MFS general substrate transporter"/>
    <property type="match status" value="1"/>
</dbReference>
<keyword evidence="6" id="KW-1185">Reference proteome</keyword>
<dbReference type="RefSeq" id="WP_132883584.1">
    <property type="nucleotide sequence ID" value="NZ_JBBGZA010000001.1"/>
</dbReference>
<dbReference type="CDD" id="cd06174">
    <property type="entry name" value="MFS"/>
    <property type="match status" value="1"/>
</dbReference>
<feature type="transmembrane region" description="Helical" evidence="4">
    <location>
        <begin position="327"/>
        <end position="354"/>
    </location>
</feature>
<dbReference type="InterPro" id="IPR011701">
    <property type="entry name" value="MFS"/>
</dbReference>
<feature type="transmembrane region" description="Helical" evidence="4">
    <location>
        <begin position="112"/>
        <end position="133"/>
    </location>
</feature>
<evidence type="ECO:0000256" key="4">
    <source>
        <dbReference type="SAM" id="Phobius"/>
    </source>
</evidence>
<protein>
    <submittedName>
        <fullName evidence="5">MFS transporter</fullName>
    </submittedName>
</protein>
<evidence type="ECO:0000256" key="3">
    <source>
        <dbReference type="ARBA" id="ARBA00023136"/>
    </source>
</evidence>
<dbReference type="InterPro" id="IPR036259">
    <property type="entry name" value="MFS_trans_sf"/>
</dbReference>
<feature type="transmembrane region" description="Helical" evidence="4">
    <location>
        <begin position="184"/>
        <end position="205"/>
    </location>
</feature>
<sequence>MVTLFPQAHVSDAEREHGLRLLVREAALSGGTAALTTGVILTAFALHLGASNTMVGVLASAPFLAQLLQLPAILLVERLRTRKRIAVVTSLIGRAMLAVMAVTAFFSGTVPLLLFLAAQLVVCGLGAIGTCAWNAWLRDLAPEDRLGRVFAKRTAWLTAISLILGLAAALALHLTPAGSLSRNLVFAGMFTIGCVTGLISARVVAAMPEPEMPVTDGPVRLKRLLTQPFRDRNFARLLGFVASWQFAINLATPFFTVFIVRQLRFEVSFVMVLSVVSQVANLLALRSWGVLSDRFANKLVMAVCAPAYIFAIVAMIGASQFENRTLVAAWLVALHMLMGAAIAGVTLTSTNIALKLSPKGSATAYVAANAMVTAVAAGLAPILGGLLADFFARRELELLLRWSGPSGTLSLPLILTNWDFYFLIAGLLGLYAIHRLSLVAEHGEIERREMVNQLLSETRRGIRNISSVAGLRAATDLPASLLRDARLRRRLRRARARRDEARAARRSVPRGATEAVAGARRVIQVTSSRPEPVFWSFAGTAPCLRGLRG</sequence>
<feature type="transmembrane region" description="Helical" evidence="4">
    <location>
        <begin position="366"/>
        <end position="391"/>
    </location>
</feature>
<keyword evidence="2 4" id="KW-1133">Transmembrane helix</keyword>
<keyword evidence="3 4" id="KW-0472">Membrane</keyword>
<evidence type="ECO:0000313" key="6">
    <source>
        <dbReference type="Proteomes" id="UP001380365"/>
    </source>
</evidence>
<feature type="transmembrane region" description="Helical" evidence="4">
    <location>
        <begin position="85"/>
        <end position="106"/>
    </location>
</feature>
<reference evidence="5 6" key="1">
    <citation type="submission" date="2023-12" db="EMBL/GenBank/DDBJ databases">
        <title>Gut-associated functions are favored during microbiome assembly across C. elegans life.</title>
        <authorList>
            <person name="Zimmermann J."/>
        </authorList>
    </citation>
    <scope>NUCLEOTIDE SEQUENCE [LARGE SCALE GENOMIC DNA]</scope>
    <source>
        <strain evidence="5 6">JUb134</strain>
    </source>
</reference>
<dbReference type="InterPro" id="IPR052528">
    <property type="entry name" value="Sugar_transport-like"/>
</dbReference>
<accession>A0ABU8Q4V4</accession>
<feature type="transmembrane region" description="Helical" evidence="4">
    <location>
        <begin position="237"/>
        <end position="261"/>
    </location>
</feature>